<dbReference type="NCBIfam" id="NF001299">
    <property type="entry name" value="PRK00241.1"/>
    <property type="match status" value="1"/>
</dbReference>
<dbReference type="InterPro" id="IPR015376">
    <property type="entry name" value="Znr_NADH_PPase"/>
</dbReference>
<proteinExistence type="inferred from homology"/>
<dbReference type="AlphaFoldDB" id="A0A7W9DAW3"/>
<dbReference type="GO" id="GO:0019677">
    <property type="term" value="P:NAD+ catabolic process"/>
    <property type="evidence" value="ECO:0007669"/>
    <property type="project" value="TreeGrafter"/>
</dbReference>
<dbReference type="GO" id="GO:0006742">
    <property type="term" value="P:NADP+ catabolic process"/>
    <property type="evidence" value="ECO:0007669"/>
    <property type="project" value="TreeGrafter"/>
</dbReference>
<feature type="domain" description="Nudix hydrolase" evidence="10">
    <location>
        <begin position="181"/>
        <end position="305"/>
    </location>
</feature>
<keyword evidence="5" id="KW-0479">Metal-binding</keyword>
<dbReference type="CDD" id="cd03429">
    <property type="entry name" value="NUDIX_NADH_pyrophosphatase_Nudt13"/>
    <property type="match status" value="1"/>
</dbReference>
<dbReference type="Pfam" id="PF00293">
    <property type="entry name" value="NUDIX"/>
    <property type="match status" value="1"/>
</dbReference>
<evidence type="ECO:0000256" key="9">
    <source>
        <dbReference type="ARBA" id="ARBA00023679"/>
    </source>
</evidence>
<sequence>MENFAERLPLSRHGLDRACAQRADTEFLPTLLTDPATRVLWLHGGNAPVRQGRLQFASFDSVQYDDAAQEGAEPRVLVYLGKSKEAHVVLAIARRDEDVERLGEFISGGSSVTQGEKLQWLGLRDVAATLSAEDAGTFVEAIAIANWHSVHQFCPRCGAKTVVSQSGWVRECPEDKSQHFPRTDPAVIVAITDDQDRILLGANAAWGGKRFSVLAGFVEPGESLEAAVVREIQEEAGVLVTDVTYMGSQPWPFPASLMLGFTAKATTSTVQADGEEILSVKWFSREELAEAVEKGEMNIPASVSIARALIDHWYGGPVPEPRVLEN</sequence>
<dbReference type="GO" id="GO:0035529">
    <property type="term" value="F:NADH pyrophosphatase activity"/>
    <property type="evidence" value="ECO:0007669"/>
    <property type="project" value="TreeGrafter"/>
</dbReference>
<name>A0A7W9DAW3_9MICC</name>
<dbReference type="InterPro" id="IPR015797">
    <property type="entry name" value="NUDIX_hydrolase-like_dom_sf"/>
</dbReference>
<organism evidence="11 12">
    <name type="scientific">Neomicrococcus lactis</name>
    <dbReference type="NCBI Taxonomy" id="732241"/>
    <lineage>
        <taxon>Bacteria</taxon>
        <taxon>Bacillati</taxon>
        <taxon>Actinomycetota</taxon>
        <taxon>Actinomycetes</taxon>
        <taxon>Micrococcales</taxon>
        <taxon>Micrococcaceae</taxon>
        <taxon>Neomicrococcus</taxon>
    </lineage>
</organism>
<comment type="similarity">
    <text evidence="3">Belongs to the Nudix hydrolase family. NudC subfamily.</text>
</comment>
<evidence type="ECO:0000259" key="10">
    <source>
        <dbReference type="PROSITE" id="PS51462"/>
    </source>
</evidence>
<dbReference type="Proteomes" id="UP000523863">
    <property type="component" value="Unassembled WGS sequence"/>
</dbReference>
<evidence type="ECO:0000256" key="8">
    <source>
        <dbReference type="ARBA" id="ARBA00023027"/>
    </source>
</evidence>
<dbReference type="InterPro" id="IPR015375">
    <property type="entry name" value="NADH_PPase-like_N"/>
</dbReference>
<dbReference type="GO" id="GO:0005829">
    <property type="term" value="C:cytosol"/>
    <property type="evidence" value="ECO:0007669"/>
    <property type="project" value="TreeGrafter"/>
</dbReference>
<dbReference type="InterPro" id="IPR000086">
    <property type="entry name" value="NUDIX_hydrolase_dom"/>
</dbReference>
<comment type="cofactor">
    <cofactor evidence="1">
        <name>Mg(2+)</name>
        <dbReference type="ChEBI" id="CHEBI:18420"/>
    </cofactor>
</comment>
<evidence type="ECO:0000256" key="5">
    <source>
        <dbReference type="ARBA" id="ARBA00022723"/>
    </source>
</evidence>
<comment type="catalytic activity">
    <reaction evidence="9">
        <text>a 5'-end NAD(+)-phospho-ribonucleoside in mRNA + H2O = a 5'-end phospho-adenosine-phospho-ribonucleoside in mRNA + beta-nicotinamide D-ribonucleotide + 2 H(+)</text>
        <dbReference type="Rhea" id="RHEA:60876"/>
        <dbReference type="Rhea" id="RHEA-COMP:15698"/>
        <dbReference type="Rhea" id="RHEA-COMP:15719"/>
        <dbReference type="ChEBI" id="CHEBI:14649"/>
        <dbReference type="ChEBI" id="CHEBI:15377"/>
        <dbReference type="ChEBI" id="CHEBI:15378"/>
        <dbReference type="ChEBI" id="CHEBI:144029"/>
        <dbReference type="ChEBI" id="CHEBI:144051"/>
    </reaction>
    <physiologicalReaction direction="left-to-right" evidence="9">
        <dbReference type="Rhea" id="RHEA:60877"/>
    </physiologicalReaction>
</comment>
<dbReference type="RefSeq" id="WP_183640156.1">
    <property type="nucleotide sequence ID" value="NZ_JACHBL010000001.1"/>
</dbReference>
<accession>A0A7W9DAW3</accession>
<dbReference type="EC" id="3.6.1.22" evidence="4"/>
<dbReference type="Pfam" id="PF09297">
    <property type="entry name" value="Zn_ribbon_NUD"/>
    <property type="match status" value="1"/>
</dbReference>
<comment type="caution">
    <text evidence="11">The sequence shown here is derived from an EMBL/GenBank/DDBJ whole genome shotgun (WGS) entry which is preliminary data.</text>
</comment>
<dbReference type="Gene3D" id="3.90.79.10">
    <property type="entry name" value="Nucleoside Triphosphate Pyrophosphohydrolase"/>
    <property type="match status" value="1"/>
</dbReference>
<dbReference type="EMBL" id="JACHBL010000001">
    <property type="protein sequence ID" value="MBB5597217.1"/>
    <property type="molecule type" value="Genomic_DNA"/>
</dbReference>
<evidence type="ECO:0000256" key="7">
    <source>
        <dbReference type="ARBA" id="ARBA00022842"/>
    </source>
</evidence>
<keyword evidence="12" id="KW-1185">Reference proteome</keyword>
<gene>
    <name evidence="11" type="ORF">BKA12_000297</name>
</gene>
<dbReference type="PANTHER" id="PTHR42904">
    <property type="entry name" value="NUDIX HYDROLASE, NUDC SUBFAMILY"/>
    <property type="match status" value="1"/>
</dbReference>
<dbReference type="GO" id="GO:0046872">
    <property type="term" value="F:metal ion binding"/>
    <property type="evidence" value="ECO:0007669"/>
    <property type="project" value="UniProtKB-KW"/>
</dbReference>
<dbReference type="InterPro" id="IPR050241">
    <property type="entry name" value="NAD-cap_RNA_hydrolase_NudC"/>
</dbReference>
<evidence type="ECO:0000313" key="12">
    <source>
        <dbReference type="Proteomes" id="UP000523863"/>
    </source>
</evidence>
<evidence type="ECO:0000256" key="1">
    <source>
        <dbReference type="ARBA" id="ARBA00001946"/>
    </source>
</evidence>
<dbReference type="PROSITE" id="PS00893">
    <property type="entry name" value="NUDIX_BOX"/>
    <property type="match status" value="1"/>
</dbReference>
<dbReference type="InterPro" id="IPR020084">
    <property type="entry name" value="NUDIX_hydrolase_CS"/>
</dbReference>
<evidence type="ECO:0000256" key="4">
    <source>
        <dbReference type="ARBA" id="ARBA00012381"/>
    </source>
</evidence>
<dbReference type="SUPFAM" id="SSF55811">
    <property type="entry name" value="Nudix"/>
    <property type="match status" value="1"/>
</dbReference>
<comment type="cofactor">
    <cofactor evidence="2">
        <name>Zn(2+)</name>
        <dbReference type="ChEBI" id="CHEBI:29105"/>
    </cofactor>
</comment>
<keyword evidence="6 11" id="KW-0378">Hydrolase</keyword>
<dbReference type="Gene3D" id="3.90.79.20">
    <property type="match status" value="1"/>
</dbReference>
<evidence type="ECO:0000256" key="6">
    <source>
        <dbReference type="ARBA" id="ARBA00022801"/>
    </source>
</evidence>
<reference evidence="11 12" key="1">
    <citation type="submission" date="2020-08" db="EMBL/GenBank/DDBJ databases">
        <title>Sequencing the genomes of 1000 actinobacteria strains.</title>
        <authorList>
            <person name="Klenk H.-P."/>
        </authorList>
    </citation>
    <scope>NUCLEOTIDE SEQUENCE [LARGE SCALE GENOMIC DNA]</scope>
    <source>
        <strain evidence="11 12">DSM 23694</strain>
    </source>
</reference>
<dbReference type="PROSITE" id="PS51462">
    <property type="entry name" value="NUDIX"/>
    <property type="match status" value="1"/>
</dbReference>
<protein>
    <recommendedName>
        <fullName evidence="4">NAD(+) diphosphatase</fullName>
        <ecNumber evidence="4">3.6.1.22</ecNumber>
    </recommendedName>
</protein>
<evidence type="ECO:0000256" key="3">
    <source>
        <dbReference type="ARBA" id="ARBA00009595"/>
    </source>
</evidence>
<dbReference type="InterPro" id="IPR049734">
    <property type="entry name" value="NudC-like_C"/>
</dbReference>
<keyword evidence="7" id="KW-0460">Magnesium</keyword>
<keyword evidence="8" id="KW-0520">NAD</keyword>
<dbReference type="Pfam" id="PF09296">
    <property type="entry name" value="NUDIX-like"/>
    <property type="match status" value="1"/>
</dbReference>
<dbReference type="PANTHER" id="PTHR42904:SF6">
    <property type="entry name" value="NAD-CAPPED RNA HYDROLASE NUDT12"/>
    <property type="match status" value="1"/>
</dbReference>
<evidence type="ECO:0000256" key="2">
    <source>
        <dbReference type="ARBA" id="ARBA00001947"/>
    </source>
</evidence>
<evidence type="ECO:0000313" key="11">
    <source>
        <dbReference type="EMBL" id="MBB5597217.1"/>
    </source>
</evidence>